<dbReference type="EMBL" id="UIVT01000004">
    <property type="protein sequence ID" value="SVP95047.1"/>
    <property type="molecule type" value="Genomic_DNA"/>
</dbReference>
<proteinExistence type="predicted"/>
<name>A0A3B0N0R6_THEAN</name>
<organism evidence="3">
    <name type="scientific">Theileria annulata</name>
    <dbReference type="NCBI Taxonomy" id="5874"/>
    <lineage>
        <taxon>Eukaryota</taxon>
        <taxon>Sar</taxon>
        <taxon>Alveolata</taxon>
        <taxon>Apicomplexa</taxon>
        <taxon>Aconoidasida</taxon>
        <taxon>Piroplasmida</taxon>
        <taxon>Theileriidae</taxon>
        <taxon>Theileria</taxon>
    </lineage>
</organism>
<protein>
    <submittedName>
        <fullName evidence="3">Uncharacterized protein</fullName>
    </submittedName>
</protein>
<dbReference type="EMBL" id="UIVS01000004">
    <property type="protein sequence ID" value="SVP95614.1"/>
    <property type="molecule type" value="Genomic_DNA"/>
</dbReference>
<evidence type="ECO:0000256" key="1">
    <source>
        <dbReference type="SAM" id="MobiDB-lite"/>
    </source>
</evidence>
<evidence type="ECO:0000313" key="3">
    <source>
        <dbReference type="EMBL" id="SVP95614.1"/>
    </source>
</evidence>
<accession>A0A3B0N0R6</accession>
<gene>
    <name evidence="2" type="ORF">TAT_000378000</name>
    <name evidence="3" type="ORF">TAV_000377900</name>
</gene>
<reference evidence="3" key="1">
    <citation type="submission" date="2018-07" db="EMBL/GenBank/DDBJ databases">
        <authorList>
            <person name="Quirk P.G."/>
            <person name="Krulwich T.A."/>
        </authorList>
    </citation>
    <scope>NUCLEOTIDE SEQUENCE</scope>
    <source>
        <strain evidence="3">Anand</strain>
    </source>
</reference>
<dbReference type="AlphaFoldDB" id="A0A3B0N0R6"/>
<dbReference type="VEuPathDB" id="PiroplasmaDB:TA11180"/>
<feature type="region of interest" description="Disordered" evidence="1">
    <location>
        <begin position="161"/>
        <end position="185"/>
    </location>
</feature>
<evidence type="ECO:0000313" key="2">
    <source>
        <dbReference type="EMBL" id="SVP95047.1"/>
    </source>
</evidence>
<sequence>MTNQRKKTNRKYQFDPLSYSSLYFFVSDSVRAHIKKERDKQFKETEWKRSARRELFNLLSEIQKNFIPPQTSNENDLRALSLNKQIAIKTEIKSTLESLQSLIDFGVYKLSKKDELYKENVNSILNEETEDRKRLEELRKVRKAKFLERISKESKLVLESRENQRLEAERERKRLNDEESKEESRFYFPSDRKLVDCGLIPPTSRFTTT</sequence>